<dbReference type="Proteomes" id="UP000780801">
    <property type="component" value="Unassembled WGS sequence"/>
</dbReference>
<proteinExistence type="predicted"/>
<keyword evidence="3" id="KW-1185">Reference proteome</keyword>
<dbReference type="AlphaFoldDB" id="A0A9P6G1U8"/>
<feature type="signal peptide" evidence="1">
    <location>
        <begin position="1"/>
        <end position="21"/>
    </location>
</feature>
<name>A0A9P6G1U8_9FUNG</name>
<evidence type="ECO:0000313" key="2">
    <source>
        <dbReference type="EMBL" id="KAF9585527.1"/>
    </source>
</evidence>
<evidence type="ECO:0000256" key="1">
    <source>
        <dbReference type="SAM" id="SignalP"/>
    </source>
</evidence>
<dbReference type="InterPro" id="IPR035992">
    <property type="entry name" value="Ricin_B-like_lectins"/>
</dbReference>
<accession>A0A9P6G1U8</accession>
<evidence type="ECO:0008006" key="4">
    <source>
        <dbReference type="Google" id="ProtNLM"/>
    </source>
</evidence>
<comment type="caution">
    <text evidence="2">The sequence shown here is derived from an EMBL/GenBank/DDBJ whole genome shotgun (WGS) entry which is preliminary data.</text>
</comment>
<feature type="chain" id="PRO_5040289420" description="Ricin B lectin domain-containing protein" evidence="1">
    <location>
        <begin position="22"/>
        <end position="177"/>
    </location>
</feature>
<organism evidence="2 3">
    <name type="scientific">Lunasporangiospora selenospora</name>
    <dbReference type="NCBI Taxonomy" id="979761"/>
    <lineage>
        <taxon>Eukaryota</taxon>
        <taxon>Fungi</taxon>
        <taxon>Fungi incertae sedis</taxon>
        <taxon>Mucoromycota</taxon>
        <taxon>Mortierellomycotina</taxon>
        <taxon>Mortierellomycetes</taxon>
        <taxon>Mortierellales</taxon>
        <taxon>Mortierellaceae</taxon>
        <taxon>Lunasporangiospora</taxon>
    </lineage>
</organism>
<evidence type="ECO:0000313" key="3">
    <source>
        <dbReference type="Proteomes" id="UP000780801"/>
    </source>
</evidence>
<dbReference type="SUPFAM" id="SSF50370">
    <property type="entry name" value="Ricin B-like lectins"/>
    <property type="match status" value="1"/>
</dbReference>
<protein>
    <recommendedName>
        <fullName evidence="4">Ricin B lectin domain-containing protein</fullName>
    </recommendedName>
</protein>
<keyword evidence="1" id="KW-0732">Signal</keyword>
<dbReference type="Gene3D" id="2.80.10.50">
    <property type="match status" value="1"/>
</dbReference>
<sequence>MTRFTVLSIAILAIIAQVCTAFLPSEGVYKIELNGRLLTSAERRADKFVYALPDNDEETQLWQVYRKNNDFTIRNKKSFRYLGYTMAPDKPLKTSFVPYLWRLSQTDEKEYIIETSHQYDGESLVVDIAYDEDYPVAIVAVPGKSQDQAWTFTWVDDISVQPQQYRLPYKKAGYCHF</sequence>
<dbReference type="EMBL" id="JAABOA010000165">
    <property type="protein sequence ID" value="KAF9585527.1"/>
    <property type="molecule type" value="Genomic_DNA"/>
</dbReference>
<gene>
    <name evidence="2" type="ORF">BGW38_001962</name>
</gene>
<reference evidence="2" key="1">
    <citation type="journal article" date="2020" name="Fungal Divers.">
        <title>Resolving the Mortierellaceae phylogeny through synthesis of multi-gene phylogenetics and phylogenomics.</title>
        <authorList>
            <person name="Vandepol N."/>
            <person name="Liber J."/>
            <person name="Desiro A."/>
            <person name="Na H."/>
            <person name="Kennedy M."/>
            <person name="Barry K."/>
            <person name="Grigoriev I.V."/>
            <person name="Miller A.N."/>
            <person name="O'Donnell K."/>
            <person name="Stajich J.E."/>
            <person name="Bonito G."/>
        </authorList>
    </citation>
    <scope>NUCLEOTIDE SEQUENCE</scope>
    <source>
        <strain evidence="2">KOD1015</strain>
    </source>
</reference>